<dbReference type="InterPro" id="IPR057475">
    <property type="entry name" value="CUT_C"/>
</dbReference>
<dbReference type="PROSITE" id="PS51034">
    <property type="entry name" value="ZP_2"/>
    <property type="match status" value="1"/>
</dbReference>
<evidence type="ECO:0000256" key="7">
    <source>
        <dbReference type="ARBA" id="ARBA00023136"/>
    </source>
</evidence>
<keyword evidence="2" id="KW-0193">Cuticle</keyword>
<feature type="domain" description="ZP" evidence="9">
    <location>
        <begin position="70"/>
        <end position="306"/>
    </location>
</feature>
<dbReference type="PANTHER" id="PTHR22907">
    <property type="entry name" value="GH04558P"/>
    <property type="match status" value="1"/>
</dbReference>
<evidence type="ECO:0000313" key="10">
    <source>
        <dbReference type="EMBL" id="CAJ0588214.1"/>
    </source>
</evidence>
<keyword evidence="3" id="KW-1003">Cell membrane</keyword>
<name>A0AA36DKU2_CYLNA</name>
<dbReference type="InterPro" id="IPR056953">
    <property type="entry name" value="CUT_N"/>
</dbReference>
<keyword evidence="7 8" id="KW-0472">Membrane</keyword>
<dbReference type="InterPro" id="IPR051962">
    <property type="entry name" value="Cuticlin"/>
</dbReference>
<protein>
    <recommendedName>
        <fullName evidence="9">ZP domain-containing protein</fullName>
    </recommendedName>
</protein>
<comment type="caution">
    <text evidence="10">The sequence shown here is derived from an EMBL/GenBank/DDBJ whole genome shotgun (WGS) entry which is preliminary data.</text>
</comment>
<accession>A0AA36DKU2</accession>
<gene>
    <name evidence="10" type="ORF">CYNAS_LOCUS197</name>
</gene>
<dbReference type="Proteomes" id="UP001176961">
    <property type="component" value="Unassembled WGS sequence"/>
</dbReference>
<dbReference type="GO" id="GO:0005886">
    <property type="term" value="C:plasma membrane"/>
    <property type="evidence" value="ECO:0007669"/>
    <property type="project" value="UniProtKB-SubCell"/>
</dbReference>
<reference evidence="10" key="1">
    <citation type="submission" date="2023-07" db="EMBL/GenBank/DDBJ databases">
        <authorList>
            <consortium name="CYATHOMIX"/>
        </authorList>
    </citation>
    <scope>NUCLEOTIDE SEQUENCE</scope>
    <source>
        <strain evidence="10">N/A</strain>
    </source>
</reference>
<evidence type="ECO:0000313" key="11">
    <source>
        <dbReference type="Proteomes" id="UP001176961"/>
    </source>
</evidence>
<evidence type="ECO:0000256" key="8">
    <source>
        <dbReference type="SAM" id="Phobius"/>
    </source>
</evidence>
<evidence type="ECO:0000256" key="6">
    <source>
        <dbReference type="ARBA" id="ARBA00022989"/>
    </source>
</evidence>
<evidence type="ECO:0000256" key="2">
    <source>
        <dbReference type="ARBA" id="ARBA00022460"/>
    </source>
</evidence>
<evidence type="ECO:0000256" key="3">
    <source>
        <dbReference type="ARBA" id="ARBA00022475"/>
    </source>
</evidence>
<organism evidence="10 11">
    <name type="scientific">Cylicocyclus nassatus</name>
    <name type="common">Nematode worm</name>
    <dbReference type="NCBI Taxonomy" id="53992"/>
    <lineage>
        <taxon>Eukaryota</taxon>
        <taxon>Metazoa</taxon>
        <taxon>Ecdysozoa</taxon>
        <taxon>Nematoda</taxon>
        <taxon>Chromadorea</taxon>
        <taxon>Rhabditida</taxon>
        <taxon>Rhabditina</taxon>
        <taxon>Rhabditomorpha</taxon>
        <taxon>Strongyloidea</taxon>
        <taxon>Strongylidae</taxon>
        <taxon>Cylicocyclus</taxon>
    </lineage>
</organism>
<evidence type="ECO:0000259" key="9">
    <source>
        <dbReference type="PROSITE" id="PS51034"/>
    </source>
</evidence>
<dbReference type="Gene3D" id="2.60.40.4100">
    <property type="entry name" value="Zona pellucida, ZP-C domain"/>
    <property type="match status" value="1"/>
</dbReference>
<dbReference type="InterPro" id="IPR001507">
    <property type="entry name" value="ZP_dom"/>
</dbReference>
<keyword evidence="5" id="KW-0732">Signal</keyword>
<proteinExistence type="predicted"/>
<evidence type="ECO:0000256" key="5">
    <source>
        <dbReference type="ARBA" id="ARBA00022729"/>
    </source>
</evidence>
<evidence type="ECO:0000256" key="4">
    <source>
        <dbReference type="ARBA" id="ARBA00022692"/>
    </source>
</evidence>
<dbReference type="SMART" id="SM00241">
    <property type="entry name" value="ZP"/>
    <property type="match status" value="1"/>
</dbReference>
<dbReference type="AlphaFoldDB" id="A0AA36DKU2"/>
<dbReference type="Pfam" id="PF25057">
    <property type="entry name" value="CUT_N"/>
    <property type="match status" value="1"/>
</dbReference>
<dbReference type="PANTHER" id="PTHR22907:SF14">
    <property type="entry name" value="ZP DOMAIN-CONTAINING PROTEIN"/>
    <property type="match status" value="1"/>
</dbReference>
<keyword evidence="11" id="KW-1185">Reference proteome</keyword>
<keyword evidence="4 8" id="KW-0812">Transmembrane</keyword>
<dbReference type="InterPro" id="IPR042235">
    <property type="entry name" value="ZP-C_dom"/>
</dbReference>
<keyword evidence="6 8" id="KW-1133">Transmembrane helix</keyword>
<feature type="transmembrane region" description="Helical" evidence="8">
    <location>
        <begin position="390"/>
        <end position="412"/>
    </location>
</feature>
<dbReference type="Pfam" id="PF25301">
    <property type="entry name" value="CUT_C"/>
    <property type="match status" value="1"/>
</dbReference>
<evidence type="ECO:0000256" key="1">
    <source>
        <dbReference type="ARBA" id="ARBA00004251"/>
    </source>
</evidence>
<sequence length="435" mass="50460">MHEFRSFLVAVLICWTNTERIRNRNKEDQVIPLTPNTLNQATFLKYQRIPLRRLPTRQERRKYTGAPVLICGEGSMGILVNYPFNGRIFASHRENDKECVEYITINTIPKFMTPLEGNCGIWSRKSLQPSSTDFHLRVVVSFHYEHLTEEDRIYDLTCSYSSKNISVGAYYDTVDFVAHPLLNASQLPVCHYSLRKDTLDGPRTTSATIGQLVYHRWSCPSNDYAFKVYRCYVHNGYQQSYLIVNDQGCSLDESILPHPTYDLQKGLVYTPSKAFRFTKSRRVHFNCMLSVCHKNDEDCMREIPPRCSRKLRKRQLSSSEISVEERLERIRAQMNALNNFSSDLSLDEMMFEDNEVRSSETMVSRPLLINDEDEFEQQGFSPQSCLPSNYVHWIYALLITNVLSILVAVLACSNLLKKHFAIDIVTIRHKYRCGL</sequence>
<comment type="subcellular location">
    <subcellularLocation>
        <location evidence="1">Cell membrane</location>
        <topology evidence="1">Single-pass type I membrane protein</topology>
    </subcellularLocation>
</comment>
<dbReference type="GO" id="GO:0042302">
    <property type="term" value="F:structural constituent of cuticle"/>
    <property type="evidence" value="ECO:0007669"/>
    <property type="project" value="UniProtKB-KW"/>
</dbReference>
<dbReference type="EMBL" id="CATQJL010000001">
    <property type="protein sequence ID" value="CAJ0588214.1"/>
    <property type="molecule type" value="Genomic_DNA"/>
</dbReference>